<dbReference type="Proteomes" id="UP000030321">
    <property type="component" value="Unassembled WGS sequence"/>
</dbReference>
<organism evidence="4 5">
    <name type="scientific">Microcystis aeruginosa NIES-44</name>
    <dbReference type="NCBI Taxonomy" id="449439"/>
    <lineage>
        <taxon>Bacteria</taxon>
        <taxon>Bacillati</taxon>
        <taxon>Cyanobacteriota</taxon>
        <taxon>Cyanophyceae</taxon>
        <taxon>Oscillatoriophycideae</taxon>
        <taxon>Chroococcales</taxon>
        <taxon>Microcystaceae</taxon>
        <taxon>Microcystis</taxon>
    </lineage>
</organism>
<gene>
    <name evidence="4" type="ORF">N44_00960</name>
</gene>
<dbReference type="Gene3D" id="3.40.250.10">
    <property type="entry name" value="Rhodanese-like domain"/>
    <property type="match status" value="2"/>
</dbReference>
<sequence>MNPIAPLVSPSWLVTNLDRPDLMVIDCRFQLNDPDLGYQEYLANHIENAFYLHLDRDLSAPVARHGGRHPLPNPQTIAAKLSSLGVISGQTHVIAYDASRFAFASRLWWLLRYLGHERVSILDGGWQNWLNAGYPVSNQIPVPKTGAFLPQVQQDWVVTIEEVKRQKEQGGVVLIDARESDRYRGEREPIDPIAGHIEGALNYPWLEVTDSQGFSQPRARQKQRWQERQGDREIILYCGSGVTACVNVLSLTLAGYDNVKLYSGGWSDWCSYLI</sequence>
<dbReference type="PANTHER" id="PTHR11364:SF27">
    <property type="entry name" value="SULFURTRANSFERASE"/>
    <property type="match status" value="1"/>
</dbReference>
<evidence type="ECO:0000313" key="4">
    <source>
        <dbReference type="EMBL" id="GAL92402.1"/>
    </source>
</evidence>
<evidence type="ECO:0000256" key="2">
    <source>
        <dbReference type="ARBA" id="ARBA00022737"/>
    </source>
</evidence>
<dbReference type="CDD" id="cd01449">
    <property type="entry name" value="TST_Repeat_2"/>
    <property type="match status" value="1"/>
</dbReference>
<dbReference type="EC" id="2.8.1.1" evidence="4"/>
<keyword evidence="2" id="KW-0677">Repeat</keyword>
<dbReference type="InterPro" id="IPR001763">
    <property type="entry name" value="Rhodanese-like_dom"/>
</dbReference>
<dbReference type="PANTHER" id="PTHR11364">
    <property type="entry name" value="THIOSULFATE SULFERTANSFERASE"/>
    <property type="match status" value="1"/>
</dbReference>
<dbReference type="AlphaFoldDB" id="A0A0A1VRI5"/>
<accession>A0A0A1VRI5</accession>
<protein>
    <submittedName>
        <fullName evidence="4">Thiosulfate sulfurtransferase, rhodanese</fullName>
        <ecNumber evidence="4">2.8.1.1</ecNumber>
    </submittedName>
</protein>
<reference evidence="5" key="1">
    <citation type="journal article" date="2015" name="Genome">
        <title>Whole Genome Sequence of the Non-Microcystin-Producing Microcystis aeruginosa Strain NIES-44.</title>
        <authorList>
            <person name="Okano K."/>
            <person name="Miyata N."/>
            <person name="Ozaki Y."/>
        </authorList>
    </citation>
    <scope>NUCLEOTIDE SEQUENCE [LARGE SCALE GENOMIC DNA]</scope>
    <source>
        <strain evidence="5">NIES-44</strain>
    </source>
</reference>
<evidence type="ECO:0000256" key="1">
    <source>
        <dbReference type="ARBA" id="ARBA00022679"/>
    </source>
</evidence>
<dbReference type="InterPro" id="IPR045078">
    <property type="entry name" value="TST/MPST-like"/>
</dbReference>
<feature type="domain" description="Rhodanese" evidence="3">
    <location>
        <begin position="168"/>
        <end position="271"/>
    </location>
</feature>
<name>A0A0A1VRI5_MICAE</name>
<evidence type="ECO:0000313" key="5">
    <source>
        <dbReference type="Proteomes" id="UP000030321"/>
    </source>
</evidence>
<feature type="domain" description="Rhodanese" evidence="3">
    <location>
        <begin position="18"/>
        <end position="138"/>
    </location>
</feature>
<dbReference type="EMBL" id="BBPA01000020">
    <property type="protein sequence ID" value="GAL92402.1"/>
    <property type="molecule type" value="Genomic_DNA"/>
</dbReference>
<comment type="caution">
    <text evidence="4">The sequence shown here is derived from an EMBL/GenBank/DDBJ whole genome shotgun (WGS) entry which is preliminary data.</text>
</comment>
<evidence type="ECO:0000259" key="3">
    <source>
        <dbReference type="PROSITE" id="PS50206"/>
    </source>
</evidence>
<dbReference type="PROSITE" id="PS50206">
    <property type="entry name" value="RHODANESE_3"/>
    <property type="match status" value="2"/>
</dbReference>
<dbReference type="GO" id="GO:0004792">
    <property type="term" value="F:thiosulfate-cyanide sulfurtransferase activity"/>
    <property type="evidence" value="ECO:0007669"/>
    <property type="project" value="UniProtKB-EC"/>
</dbReference>
<dbReference type="Pfam" id="PF00581">
    <property type="entry name" value="Rhodanese"/>
    <property type="match status" value="2"/>
</dbReference>
<dbReference type="SMART" id="SM00450">
    <property type="entry name" value="RHOD"/>
    <property type="match status" value="2"/>
</dbReference>
<dbReference type="CDD" id="cd01448">
    <property type="entry name" value="TST_Repeat_1"/>
    <property type="match status" value="1"/>
</dbReference>
<dbReference type="RefSeq" id="WP_045358207.1">
    <property type="nucleotide sequence ID" value="NZ_BBPA01000020.1"/>
</dbReference>
<proteinExistence type="predicted"/>
<keyword evidence="1 4" id="KW-0808">Transferase</keyword>
<dbReference type="SUPFAM" id="SSF52821">
    <property type="entry name" value="Rhodanese/Cell cycle control phosphatase"/>
    <property type="match status" value="2"/>
</dbReference>
<dbReference type="InterPro" id="IPR036873">
    <property type="entry name" value="Rhodanese-like_dom_sf"/>
</dbReference>